<keyword evidence="1" id="KW-0732">Signal</keyword>
<proteinExistence type="predicted"/>
<keyword evidence="3" id="KW-1185">Reference proteome</keyword>
<dbReference type="Proteomes" id="UP001275315">
    <property type="component" value="Unassembled WGS sequence"/>
</dbReference>
<gene>
    <name evidence="2" type="ORF">RWD45_09700</name>
</gene>
<evidence type="ECO:0000256" key="1">
    <source>
        <dbReference type="SAM" id="SignalP"/>
    </source>
</evidence>
<name>A0ABU5CR03_9BACI</name>
<evidence type="ECO:0008006" key="4">
    <source>
        <dbReference type="Google" id="ProtNLM"/>
    </source>
</evidence>
<evidence type="ECO:0000313" key="2">
    <source>
        <dbReference type="EMBL" id="MDY0408774.1"/>
    </source>
</evidence>
<sequence>MRKWSVVFIVLLSVVFVSACNNDHDELSGKTFKIAYKPVLEEDMDNPSRYTSIMTLKFSKGNIVHDTNDDIEGTYELNEDILVVNLDNKSEKLKISFIDFKESEKDFSAYSALISNPELQSPDFGQVSKLTGLAYNLTENMPLEFIIE</sequence>
<feature type="chain" id="PRO_5046236678" description="DUF4825 domain-containing protein" evidence="1">
    <location>
        <begin position="20"/>
        <end position="148"/>
    </location>
</feature>
<dbReference type="EMBL" id="JAWDIQ010000001">
    <property type="protein sequence ID" value="MDY0408774.1"/>
    <property type="molecule type" value="Genomic_DNA"/>
</dbReference>
<evidence type="ECO:0000313" key="3">
    <source>
        <dbReference type="Proteomes" id="UP001275315"/>
    </source>
</evidence>
<accession>A0ABU5CR03</accession>
<dbReference type="PROSITE" id="PS51257">
    <property type="entry name" value="PROKAR_LIPOPROTEIN"/>
    <property type="match status" value="1"/>
</dbReference>
<comment type="caution">
    <text evidence="2">The sequence shown here is derived from an EMBL/GenBank/DDBJ whole genome shotgun (WGS) entry which is preliminary data.</text>
</comment>
<organism evidence="2 3">
    <name type="scientific">Paracerasibacillus soli</name>
    <dbReference type="NCBI Taxonomy" id="480284"/>
    <lineage>
        <taxon>Bacteria</taxon>
        <taxon>Bacillati</taxon>
        <taxon>Bacillota</taxon>
        <taxon>Bacilli</taxon>
        <taxon>Bacillales</taxon>
        <taxon>Bacillaceae</taxon>
        <taxon>Paracerasibacillus</taxon>
    </lineage>
</organism>
<feature type="signal peptide" evidence="1">
    <location>
        <begin position="1"/>
        <end position="19"/>
    </location>
</feature>
<reference evidence="2 3" key="1">
    <citation type="submission" date="2023-10" db="EMBL/GenBank/DDBJ databases">
        <title>Virgibacillus soli CC-YMP-6 genome.</title>
        <authorList>
            <person name="Miliotis G."/>
            <person name="Sengupta P."/>
            <person name="Hameed A."/>
            <person name="Chuvochina M."/>
            <person name="Mcdonagh F."/>
            <person name="Simpson A.C."/>
            <person name="Singh N.K."/>
            <person name="Rekha P.D."/>
            <person name="Raman K."/>
            <person name="Hugenholtz P."/>
            <person name="Venkateswaran K."/>
        </authorList>
    </citation>
    <scope>NUCLEOTIDE SEQUENCE [LARGE SCALE GENOMIC DNA]</scope>
    <source>
        <strain evidence="2 3">CC-YMP-6</strain>
    </source>
</reference>
<protein>
    <recommendedName>
        <fullName evidence="4">DUF4825 domain-containing protein</fullName>
    </recommendedName>
</protein>
<dbReference type="RefSeq" id="WP_320379482.1">
    <property type="nucleotide sequence ID" value="NZ_JAWDIQ010000001.1"/>
</dbReference>